<evidence type="ECO:0000313" key="14">
    <source>
        <dbReference type="Proteomes" id="UP000030103"/>
    </source>
</evidence>
<dbReference type="HAMAP" id="MF_00033">
    <property type="entry name" value="MurG"/>
    <property type="match status" value="1"/>
</dbReference>
<evidence type="ECO:0000313" key="13">
    <source>
        <dbReference type="EMBL" id="KGN74339.1"/>
    </source>
</evidence>
<keyword evidence="7 10" id="KW-0472">Membrane</keyword>
<feature type="binding site" evidence="10">
    <location>
        <position position="200"/>
    </location>
    <ligand>
        <name>UDP-N-acetyl-alpha-D-glucosamine</name>
        <dbReference type="ChEBI" id="CHEBI:57705"/>
    </ligand>
</feature>
<comment type="similarity">
    <text evidence="10">Belongs to the glycosyltransferase 28 family. MurG subfamily.</text>
</comment>
<feature type="binding site" evidence="10">
    <location>
        <position position="299"/>
    </location>
    <ligand>
        <name>UDP-N-acetyl-alpha-D-glucosamine</name>
        <dbReference type="ChEBI" id="CHEBI:57705"/>
    </ligand>
</feature>
<evidence type="ECO:0000256" key="8">
    <source>
        <dbReference type="ARBA" id="ARBA00023306"/>
    </source>
</evidence>
<accession>A0A0A2GAJ6</accession>
<dbReference type="InterPro" id="IPR007235">
    <property type="entry name" value="Glyco_trans_28_C"/>
</dbReference>
<dbReference type="EC" id="2.4.1.227" evidence="10"/>
<dbReference type="Pfam" id="PF04101">
    <property type="entry name" value="Glyco_tran_28_C"/>
    <property type="match status" value="1"/>
</dbReference>
<dbReference type="CDD" id="cd03785">
    <property type="entry name" value="GT28_MurG"/>
    <property type="match status" value="1"/>
</dbReference>
<dbReference type="Gene3D" id="3.40.50.2000">
    <property type="entry name" value="Glycogen Phosphorylase B"/>
    <property type="match status" value="2"/>
</dbReference>
<keyword evidence="2 10" id="KW-0132">Cell division</keyword>
<evidence type="ECO:0000256" key="2">
    <source>
        <dbReference type="ARBA" id="ARBA00022618"/>
    </source>
</evidence>
<dbReference type="GO" id="GO:0051991">
    <property type="term" value="F:UDP-N-acetyl-D-glucosamine:N-acetylmuramoyl-L-alanyl-D-glutamyl-meso-2,6-diaminopimelyl-D-alanyl-D-alanine-diphosphoundecaprenol 4-beta-N-acetylglucosaminlytransferase activity"/>
    <property type="evidence" value="ECO:0007669"/>
    <property type="project" value="RHEA"/>
</dbReference>
<keyword evidence="9 10" id="KW-0961">Cell wall biogenesis/degradation</keyword>
<evidence type="ECO:0000256" key="10">
    <source>
        <dbReference type="HAMAP-Rule" id="MF_00033"/>
    </source>
</evidence>
<proteinExistence type="inferred from homology"/>
<comment type="pathway">
    <text evidence="10">Cell wall biogenesis; peptidoglycan biosynthesis.</text>
</comment>
<evidence type="ECO:0000256" key="7">
    <source>
        <dbReference type="ARBA" id="ARBA00023136"/>
    </source>
</evidence>
<protein>
    <recommendedName>
        <fullName evidence="10">UDP-N-acetylglucosamine--N-acetylmuramyl-(pentapeptide) pyrophosphoryl-undecaprenol N-acetylglucosamine transferase</fullName>
        <ecNumber evidence="10">2.4.1.227</ecNumber>
    </recommendedName>
    <alternativeName>
        <fullName evidence="10">Undecaprenyl-PP-MurNAc-pentapeptide-UDPGlcNAc GlcNAc transferase</fullName>
    </alternativeName>
</protein>
<evidence type="ECO:0000256" key="5">
    <source>
        <dbReference type="ARBA" id="ARBA00022960"/>
    </source>
</evidence>
<comment type="caution">
    <text evidence="13">The sequence shown here is derived from an EMBL/GenBank/DDBJ whole genome shotgun (WGS) entry which is preliminary data.</text>
</comment>
<keyword evidence="4 10" id="KW-0808">Transferase</keyword>
<dbReference type="GO" id="GO:0071555">
    <property type="term" value="P:cell wall organization"/>
    <property type="evidence" value="ECO:0007669"/>
    <property type="project" value="UniProtKB-KW"/>
</dbReference>
<dbReference type="eggNOG" id="COG0707">
    <property type="taxonomic scope" value="Bacteria"/>
</dbReference>
<reference evidence="13 14" key="1">
    <citation type="submission" date="2014-09" db="EMBL/GenBank/DDBJ databases">
        <title>Draft Genome Sequence of Porphyromonas macacae COT-192_OH2859.</title>
        <authorList>
            <person name="Wallis C."/>
            <person name="Deusch O."/>
            <person name="O'Flynn C."/>
            <person name="Davis I."/>
            <person name="Horsfall A."/>
            <person name="Kirkwood N."/>
            <person name="Harris S."/>
            <person name="Eisen J.A."/>
            <person name="Coil D.A."/>
            <person name="Darling A.E."/>
            <person name="Jospin G."/>
            <person name="Alexiev A."/>
        </authorList>
    </citation>
    <scope>NUCLEOTIDE SEQUENCE [LARGE SCALE GENOMIC DNA]</scope>
    <source>
        <strain evidence="14">COT-192 OH2859</strain>
    </source>
</reference>
<dbReference type="GO" id="GO:0051301">
    <property type="term" value="P:cell division"/>
    <property type="evidence" value="ECO:0007669"/>
    <property type="project" value="UniProtKB-KW"/>
</dbReference>
<dbReference type="OrthoDB" id="9808936at2"/>
<keyword evidence="3 10" id="KW-0328">Glycosyltransferase</keyword>
<evidence type="ECO:0000256" key="4">
    <source>
        <dbReference type="ARBA" id="ARBA00022679"/>
    </source>
</evidence>
<keyword evidence="6 10" id="KW-0573">Peptidoglycan synthesis</keyword>
<dbReference type="GO" id="GO:0050511">
    <property type="term" value="F:undecaprenyldiphospho-muramoylpentapeptide beta-N-acetylglucosaminyltransferase activity"/>
    <property type="evidence" value="ECO:0007669"/>
    <property type="project" value="UniProtKB-UniRule"/>
</dbReference>
<dbReference type="Proteomes" id="UP000030103">
    <property type="component" value="Unassembled WGS sequence"/>
</dbReference>
<keyword evidence="5 10" id="KW-0133">Cell shape</keyword>
<dbReference type="AlphaFoldDB" id="A0A0A2GAJ6"/>
<dbReference type="InterPro" id="IPR006009">
    <property type="entry name" value="GlcNAc_MurG"/>
</dbReference>
<keyword evidence="14" id="KW-1185">Reference proteome</keyword>
<gene>
    <name evidence="10" type="primary">murG</name>
    <name evidence="13" type="ORF">HQ47_04575</name>
</gene>
<comment type="subcellular location">
    <subcellularLocation>
        <location evidence="10">Cell membrane</location>
        <topology evidence="10">Peripheral membrane protein</topology>
        <orientation evidence="10">Cytoplasmic side</orientation>
    </subcellularLocation>
</comment>
<evidence type="ECO:0000256" key="3">
    <source>
        <dbReference type="ARBA" id="ARBA00022676"/>
    </source>
</evidence>
<dbReference type="NCBIfam" id="TIGR01133">
    <property type="entry name" value="murG"/>
    <property type="match status" value="1"/>
</dbReference>
<dbReference type="SUPFAM" id="SSF53756">
    <property type="entry name" value="UDP-Glycosyltransferase/glycogen phosphorylase"/>
    <property type="match status" value="1"/>
</dbReference>
<dbReference type="GO" id="GO:0005975">
    <property type="term" value="P:carbohydrate metabolic process"/>
    <property type="evidence" value="ECO:0007669"/>
    <property type="project" value="InterPro"/>
</dbReference>
<dbReference type="GO" id="GO:0009252">
    <property type="term" value="P:peptidoglycan biosynthetic process"/>
    <property type="evidence" value="ECO:0007669"/>
    <property type="project" value="UniProtKB-UniRule"/>
</dbReference>
<keyword evidence="1 10" id="KW-1003">Cell membrane</keyword>
<feature type="binding site" evidence="10">
    <location>
        <position position="126"/>
    </location>
    <ligand>
        <name>UDP-N-acetyl-alpha-D-glucosamine</name>
        <dbReference type="ChEBI" id="CHEBI:57705"/>
    </ligand>
</feature>
<dbReference type="STRING" id="28115.HQ47_04575"/>
<evidence type="ECO:0000259" key="11">
    <source>
        <dbReference type="Pfam" id="PF03033"/>
    </source>
</evidence>
<comment type="catalytic activity">
    <reaction evidence="10">
        <text>di-trans,octa-cis-undecaprenyl diphospho-N-acetyl-alpha-D-muramoyl-L-alanyl-D-glutamyl-meso-2,6-diaminopimeloyl-D-alanyl-D-alanine + UDP-N-acetyl-alpha-D-glucosamine = di-trans,octa-cis-undecaprenyl diphospho-[N-acetyl-alpha-D-glucosaminyl-(1-&gt;4)]-N-acetyl-alpha-D-muramoyl-L-alanyl-D-glutamyl-meso-2,6-diaminopimeloyl-D-alanyl-D-alanine + UDP + H(+)</text>
        <dbReference type="Rhea" id="RHEA:31227"/>
        <dbReference type="ChEBI" id="CHEBI:15378"/>
        <dbReference type="ChEBI" id="CHEBI:57705"/>
        <dbReference type="ChEBI" id="CHEBI:58223"/>
        <dbReference type="ChEBI" id="CHEBI:61387"/>
        <dbReference type="ChEBI" id="CHEBI:61388"/>
        <dbReference type="EC" id="2.4.1.227"/>
    </reaction>
</comment>
<dbReference type="UniPathway" id="UPA00219"/>
<evidence type="ECO:0000256" key="6">
    <source>
        <dbReference type="ARBA" id="ARBA00022984"/>
    </source>
</evidence>
<feature type="domain" description="Glycosyltransferase family 28 N-terminal" evidence="11">
    <location>
        <begin position="5"/>
        <end position="143"/>
    </location>
</feature>
<feature type="domain" description="Glycosyl transferase family 28 C-terminal" evidence="12">
    <location>
        <begin position="193"/>
        <end position="345"/>
    </location>
</feature>
<feature type="binding site" evidence="10">
    <location>
        <begin position="12"/>
        <end position="14"/>
    </location>
    <ligand>
        <name>UDP-N-acetyl-alpha-D-glucosamine</name>
        <dbReference type="ChEBI" id="CHEBI:57705"/>
    </ligand>
</feature>
<dbReference type="InterPro" id="IPR004276">
    <property type="entry name" value="GlycoTrans_28_N"/>
</dbReference>
<dbReference type="GO" id="GO:0005886">
    <property type="term" value="C:plasma membrane"/>
    <property type="evidence" value="ECO:0007669"/>
    <property type="project" value="UniProtKB-SubCell"/>
</dbReference>
<feature type="binding site" evidence="10">
    <location>
        <position position="167"/>
    </location>
    <ligand>
        <name>UDP-N-acetyl-alpha-D-glucosamine</name>
        <dbReference type="ChEBI" id="CHEBI:57705"/>
    </ligand>
</feature>
<dbReference type="PANTHER" id="PTHR21015">
    <property type="entry name" value="UDP-N-ACETYLGLUCOSAMINE--N-ACETYLMURAMYL-(PENTAPEPTIDE) PYROPHOSPHORYL-UNDECAPRENOL N-ACETYLGLUCOSAMINE TRANSFERASE 1"/>
    <property type="match status" value="1"/>
</dbReference>
<dbReference type="Pfam" id="PF03033">
    <property type="entry name" value="Glyco_transf_28"/>
    <property type="match status" value="1"/>
</dbReference>
<comment type="caution">
    <text evidence="10">Lacks conserved residue(s) required for the propagation of feature annotation.</text>
</comment>
<sequence length="370" mass="40577">MIKRVIISGGGTGGHIFPAISIADAIKRRNPEAQILFVGAKGRMEMERVPNAGYPIKGLEIMGLNRKNIFKNITVIRKYLAALVEARDIIREFKPEVVIGVGGYASAPTLKAAQSLHVPTLIQEQNSYAGVTNKMLAKRANMICVSYPEMERFFPKDRIVLAGNPIRPAIEFLQPDKAAALEYFGFKPDTKKVVLIVGGSLGALTINESIGSHLEEWERSGVSMIWQTGKAFYERAKTLLAQYPDLDCSLNAFVDRMDYAYTLADLVISRAGACSISELCLLGKPSILVPSPNVAEDHQTKNAKALSSRNAAVLVLDAEARRDLTAQAIALIRDDNRLETLRREVLLLAYPQAAEKIVDEAEKLVGAKTK</sequence>
<dbReference type="EMBL" id="JRFA01000014">
    <property type="protein sequence ID" value="KGN74339.1"/>
    <property type="molecule type" value="Genomic_DNA"/>
</dbReference>
<name>A0A0A2GAJ6_9PORP</name>
<keyword evidence="8 10" id="KW-0131">Cell cycle</keyword>
<evidence type="ECO:0000256" key="1">
    <source>
        <dbReference type="ARBA" id="ARBA00022475"/>
    </source>
</evidence>
<dbReference type="GO" id="GO:0008360">
    <property type="term" value="P:regulation of cell shape"/>
    <property type="evidence" value="ECO:0007669"/>
    <property type="project" value="UniProtKB-KW"/>
</dbReference>
<organism evidence="13 14">
    <name type="scientific">Porphyromonas macacae</name>
    <dbReference type="NCBI Taxonomy" id="28115"/>
    <lineage>
        <taxon>Bacteria</taxon>
        <taxon>Pseudomonadati</taxon>
        <taxon>Bacteroidota</taxon>
        <taxon>Bacteroidia</taxon>
        <taxon>Bacteroidales</taxon>
        <taxon>Porphyromonadaceae</taxon>
        <taxon>Porphyromonas</taxon>
    </lineage>
</organism>
<evidence type="ECO:0000256" key="9">
    <source>
        <dbReference type="ARBA" id="ARBA00023316"/>
    </source>
</evidence>
<dbReference type="PANTHER" id="PTHR21015:SF22">
    <property type="entry name" value="GLYCOSYLTRANSFERASE"/>
    <property type="match status" value="1"/>
</dbReference>
<comment type="function">
    <text evidence="10">Cell wall formation. Catalyzes the transfer of a GlcNAc subunit on undecaprenyl-pyrophosphoryl-MurNAc-pentapeptide (lipid intermediate I) to form undecaprenyl-pyrophosphoryl-MurNAc-(pentapeptide)GlcNAc (lipid intermediate II).</text>
</comment>
<evidence type="ECO:0000259" key="12">
    <source>
        <dbReference type="Pfam" id="PF04101"/>
    </source>
</evidence>
<dbReference type="RefSeq" id="WP_036851394.1">
    <property type="nucleotide sequence ID" value="NZ_JBGYTE010000019.1"/>
</dbReference>